<dbReference type="AlphaFoldDB" id="A0A0A9EBV2"/>
<organism evidence="1">
    <name type="scientific">Arundo donax</name>
    <name type="common">Giant reed</name>
    <name type="synonym">Donax arundinaceus</name>
    <dbReference type="NCBI Taxonomy" id="35708"/>
    <lineage>
        <taxon>Eukaryota</taxon>
        <taxon>Viridiplantae</taxon>
        <taxon>Streptophyta</taxon>
        <taxon>Embryophyta</taxon>
        <taxon>Tracheophyta</taxon>
        <taxon>Spermatophyta</taxon>
        <taxon>Magnoliopsida</taxon>
        <taxon>Liliopsida</taxon>
        <taxon>Poales</taxon>
        <taxon>Poaceae</taxon>
        <taxon>PACMAD clade</taxon>
        <taxon>Arundinoideae</taxon>
        <taxon>Arundineae</taxon>
        <taxon>Arundo</taxon>
    </lineage>
</organism>
<name>A0A0A9EBV2_ARUDO</name>
<proteinExistence type="predicted"/>
<dbReference type="EMBL" id="GBRH01202485">
    <property type="protein sequence ID" value="JAD95410.1"/>
    <property type="molecule type" value="Transcribed_RNA"/>
</dbReference>
<reference evidence="1" key="1">
    <citation type="submission" date="2014-09" db="EMBL/GenBank/DDBJ databases">
        <authorList>
            <person name="Magalhaes I.L.F."/>
            <person name="Oliveira U."/>
            <person name="Santos F.R."/>
            <person name="Vidigal T.H.D.A."/>
            <person name="Brescovit A.D."/>
            <person name="Santos A.J."/>
        </authorList>
    </citation>
    <scope>NUCLEOTIDE SEQUENCE</scope>
    <source>
        <tissue evidence="1">Shoot tissue taken approximately 20 cm above the soil surface</tissue>
    </source>
</reference>
<sequence length="119" mass="13376">MQLHPVILLLGGIGSAGRRKLTGWLFKELICLLLSLGKRLYGRGCFRGTTLANQIWMISLAGQPFLHGLEWLICMDGVGLFLKHGLMINLLFRRKSFLGCMLLACSQCFRPFLVTSQLH</sequence>
<reference evidence="1" key="2">
    <citation type="journal article" date="2015" name="Data Brief">
        <title>Shoot transcriptome of the giant reed, Arundo donax.</title>
        <authorList>
            <person name="Barrero R.A."/>
            <person name="Guerrero F.D."/>
            <person name="Moolhuijzen P."/>
            <person name="Goolsby J.A."/>
            <person name="Tidwell J."/>
            <person name="Bellgard S.E."/>
            <person name="Bellgard M.I."/>
        </authorList>
    </citation>
    <scope>NUCLEOTIDE SEQUENCE</scope>
    <source>
        <tissue evidence="1">Shoot tissue taken approximately 20 cm above the soil surface</tissue>
    </source>
</reference>
<evidence type="ECO:0000313" key="1">
    <source>
        <dbReference type="EMBL" id="JAD95410.1"/>
    </source>
</evidence>
<accession>A0A0A9EBV2</accession>
<protein>
    <submittedName>
        <fullName evidence="1">Uncharacterized protein</fullName>
    </submittedName>
</protein>